<evidence type="ECO:0000256" key="2">
    <source>
        <dbReference type="ARBA" id="ARBA00022679"/>
    </source>
</evidence>
<proteinExistence type="predicted"/>
<evidence type="ECO:0000256" key="1">
    <source>
        <dbReference type="ARBA" id="ARBA00022603"/>
    </source>
</evidence>
<evidence type="ECO:0000256" key="3">
    <source>
        <dbReference type="ARBA" id="ARBA00022691"/>
    </source>
</evidence>
<dbReference type="Gene3D" id="3.40.50.150">
    <property type="entry name" value="Vaccinia Virus protein VP39"/>
    <property type="match status" value="1"/>
</dbReference>
<keyword evidence="1 4" id="KW-0489">Methyltransferase</keyword>
<sequence>MAMKTPGFASRAPEHRRNADADWDRWPVDAYLDENYRRLHPSDAAVIRHHAGVYRELAPASIARSVECGTGPNLYPLMQAAAASRRIDAVEPGASNIAYLTRQLRYGPDPHWTAFYDLCRALDPALPARLREALARVRVVPGSARTLPDGAYGLASMNFVAESVTEDLGEFAALCRAFVRSVRPGGLLVAAFMENMPSYRIASGLRWPACPVDAETVRDVFAPYTQRLRVTRVPKDPTLPEYGDTGMVLLRAVRRAVAVEPRLSPGGAGTAPRTAT</sequence>
<gene>
    <name evidence="4" type="ORF">AB5J56_07850</name>
</gene>
<name>A0AB39P334_9ACTN</name>
<dbReference type="RefSeq" id="WP_369231383.1">
    <property type="nucleotide sequence ID" value="NZ_CP163435.1"/>
</dbReference>
<protein>
    <submittedName>
        <fullName evidence="4">Class I SAM-dependent methyltransferase</fullName>
    </submittedName>
</protein>
<dbReference type="InterPro" id="IPR000940">
    <property type="entry name" value="NNMT_TEMT_trans"/>
</dbReference>
<evidence type="ECO:0000313" key="4">
    <source>
        <dbReference type="EMBL" id="XDQ24596.1"/>
    </source>
</evidence>
<dbReference type="SUPFAM" id="SSF53335">
    <property type="entry name" value="S-adenosyl-L-methionine-dependent methyltransferases"/>
    <property type="match status" value="1"/>
</dbReference>
<dbReference type="AlphaFoldDB" id="A0AB39P334"/>
<dbReference type="PROSITE" id="PS51681">
    <property type="entry name" value="SAM_MT_NNMT_PNMT_TEMT"/>
    <property type="match status" value="1"/>
</dbReference>
<organism evidence="4">
    <name type="scientific">Streptomyces sp. R21</name>
    <dbReference type="NCBI Taxonomy" id="3238627"/>
    <lineage>
        <taxon>Bacteria</taxon>
        <taxon>Bacillati</taxon>
        <taxon>Actinomycetota</taxon>
        <taxon>Actinomycetes</taxon>
        <taxon>Kitasatosporales</taxon>
        <taxon>Streptomycetaceae</taxon>
        <taxon>Streptomyces</taxon>
    </lineage>
</organism>
<dbReference type="GO" id="GO:0008168">
    <property type="term" value="F:methyltransferase activity"/>
    <property type="evidence" value="ECO:0007669"/>
    <property type="project" value="UniProtKB-KW"/>
</dbReference>
<dbReference type="InterPro" id="IPR029063">
    <property type="entry name" value="SAM-dependent_MTases_sf"/>
</dbReference>
<dbReference type="EMBL" id="CP163435">
    <property type="protein sequence ID" value="XDQ24596.1"/>
    <property type="molecule type" value="Genomic_DNA"/>
</dbReference>
<keyword evidence="2" id="KW-0808">Transferase</keyword>
<dbReference type="GO" id="GO:0032259">
    <property type="term" value="P:methylation"/>
    <property type="evidence" value="ECO:0007669"/>
    <property type="project" value="UniProtKB-KW"/>
</dbReference>
<accession>A0AB39P334</accession>
<keyword evidence="3" id="KW-0949">S-adenosyl-L-methionine</keyword>
<reference evidence="4" key="1">
    <citation type="submission" date="2024-07" db="EMBL/GenBank/DDBJ databases">
        <authorList>
            <person name="Yu S.T."/>
        </authorList>
    </citation>
    <scope>NUCLEOTIDE SEQUENCE</scope>
    <source>
        <strain evidence="4">R21</strain>
    </source>
</reference>